<dbReference type="GO" id="GO:0016491">
    <property type="term" value="F:oxidoreductase activity"/>
    <property type="evidence" value="ECO:0007669"/>
    <property type="project" value="UniProtKB-UniRule"/>
</dbReference>
<comment type="similarity">
    <text evidence="1 7">Belongs to the nitroreductase family.</text>
</comment>
<sequence length="190" mass="20326">MTFNDATTPLRLLATRRSGKARDLAAPGPDPAQLETIFTAASRVPDHGKLAPWRFVTITDRAALADLITPANAGRAEREAMHAFAHQAPTLVVMLFRPNSARAIPEWEQMLSAGAAAQNLILATHALGFAANWLTGPAAYVQAVAETLGQAGDRVVGFFFLGTPTKALEERPRPALADIVRRWPSAAAQP</sequence>
<dbReference type="KEGG" id="sand:H3309_08900"/>
<evidence type="ECO:0000256" key="4">
    <source>
        <dbReference type="ARBA" id="ARBA00022857"/>
    </source>
</evidence>
<evidence type="ECO:0000259" key="9">
    <source>
        <dbReference type="Pfam" id="PF00881"/>
    </source>
</evidence>
<feature type="binding site" description="in other chain" evidence="8">
    <location>
        <begin position="16"/>
        <end position="18"/>
    </location>
    <ligand>
        <name>FMN</name>
        <dbReference type="ChEBI" id="CHEBI:58210"/>
        <note>ligand shared between dimeric partners</note>
    </ligand>
</feature>
<evidence type="ECO:0000313" key="10">
    <source>
        <dbReference type="EMBL" id="QMW21543.1"/>
    </source>
</evidence>
<keyword evidence="3 7" id="KW-0288">FMN</keyword>
<dbReference type="RefSeq" id="WP_182294392.1">
    <property type="nucleotide sequence ID" value="NZ_CP059851.1"/>
</dbReference>
<dbReference type="CDD" id="cd02135">
    <property type="entry name" value="YdjA-like"/>
    <property type="match status" value="1"/>
</dbReference>
<evidence type="ECO:0000256" key="3">
    <source>
        <dbReference type="ARBA" id="ARBA00022643"/>
    </source>
</evidence>
<dbReference type="InterPro" id="IPR052530">
    <property type="entry name" value="NAD(P)H_nitroreductase"/>
</dbReference>
<dbReference type="EC" id="1.-.-.-" evidence="7"/>
<keyword evidence="4 7" id="KW-0521">NADP</keyword>
<evidence type="ECO:0000256" key="7">
    <source>
        <dbReference type="PIRNR" id="PIRNR000232"/>
    </source>
</evidence>
<dbReference type="PANTHER" id="PTHR43821:SF1">
    <property type="entry name" value="NAD(P)H NITROREDUCTASE YDJA-RELATED"/>
    <property type="match status" value="1"/>
</dbReference>
<dbReference type="Gene3D" id="3.40.109.10">
    <property type="entry name" value="NADH Oxidase"/>
    <property type="match status" value="1"/>
</dbReference>
<dbReference type="PIRSF" id="PIRSF000232">
    <property type="entry name" value="YdjA"/>
    <property type="match status" value="1"/>
</dbReference>
<gene>
    <name evidence="10" type="ORF">H3309_08900</name>
</gene>
<feature type="binding site" evidence="8">
    <location>
        <position position="47"/>
    </location>
    <ligand>
        <name>FMN</name>
        <dbReference type="ChEBI" id="CHEBI:58210"/>
        <note>ligand shared between dimeric partners</note>
    </ligand>
</feature>
<dbReference type="Pfam" id="PF00881">
    <property type="entry name" value="Nitroreductase"/>
    <property type="match status" value="1"/>
</dbReference>
<dbReference type="PANTHER" id="PTHR43821">
    <property type="entry name" value="NAD(P)H NITROREDUCTASE YDJA-RELATED"/>
    <property type="match status" value="1"/>
</dbReference>
<evidence type="ECO:0000256" key="6">
    <source>
        <dbReference type="ARBA" id="ARBA00023027"/>
    </source>
</evidence>
<dbReference type="InterPro" id="IPR026021">
    <property type="entry name" value="YdjA-like"/>
</dbReference>
<keyword evidence="6 7" id="KW-0520">NAD</keyword>
<proteinExistence type="inferred from homology"/>
<dbReference type="InterPro" id="IPR000415">
    <property type="entry name" value="Nitroreductase-like"/>
</dbReference>
<accession>A0A7G5IDV1</accession>
<evidence type="ECO:0000256" key="8">
    <source>
        <dbReference type="PIRSR" id="PIRSR000232-1"/>
    </source>
</evidence>
<dbReference type="SUPFAM" id="SSF55469">
    <property type="entry name" value="FMN-dependent nitroreductase-like"/>
    <property type="match status" value="1"/>
</dbReference>
<evidence type="ECO:0000256" key="5">
    <source>
        <dbReference type="ARBA" id="ARBA00023002"/>
    </source>
</evidence>
<feature type="binding site" description="in other chain" evidence="8">
    <location>
        <begin position="133"/>
        <end position="135"/>
    </location>
    <ligand>
        <name>FMN</name>
        <dbReference type="ChEBI" id="CHEBI:58210"/>
        <note>ligand shared between dimeric partners</note>
    </ligand>
</feature>
<dbReference type="InterPro" id="IPR029479">
    <property type="entry name" value="Nitroreductase"/>
</dbReference>
<dbReference type="AlphaFoldDB" id="A0A7G5IDV1"/>
<evidence type="ECO:0000313" key="11">
    <source>
        <dbReference type="Proteomes" id="UP000515292"/>
    </source>
</evidence>
<evidence type="ECO:0000256" key="1">
    <source>
        <dbReference type="ARBA" id="ARBA00007118"/>
    </source>
</evidence>
<feature type="binding site" evidence="8">
    <location>
        <position position="43"/>
    </location>
    <ligand>
        <name>FMN</name>
        <dbReference type="ChEBI" id="CHEBI:58210"/>
        <note>ligand shared between dimeric partners</note>
    </ligand>
</feature>
<dbReference type="Proteomes" id="UP000515292">
    <property type="component" value="Chromosome"/>
</dbReference>
<keyword evidence="11" id="KW-1185">Reference proteome</keyword>
<feature type="domain" description="Nitroreductase" evidence="9">
    <location>
        <begin position="14"/>
        <end position="162"/>
    </location>
</feature>
<keyword evidence="5 7" id="KW-0560">Oxidoreductase</keyword>
<protein>
    <recommendedName>
        <fullName evidence="7">Putative NAD(P)H nitroreductase</fullName>
        <ecNumber evidence="7">1.-.-.-</ecNumber>
    </recommendedName>
</protein>
<organism evidence="10 11">
    <name type="scientific">Sandaracinobacteroides saxicola</name>
    <dbReference type="NCBI Taxonomy" id="2759707"/>
    <lineage>
        <taxon>Bacteria</taxon>
        <taxon>Pseudomonadati</taxon>
        <taxon>Pseudomonadota</taxon>
        <taxon>Alphaproteobacteria</taxon>
        <taxon>Sphingomonadales</taxon>
        <taxon>Sphingosinicellaceae</taxon>
        <taxon>Sandaracinobacteroides</taxon>
    </lineage>
</organism>
<dbReference type="EMBL" id="CP059851">
    <property type="protein sequence ID" value="QMW21543.1"/>
    <property type="molecule type" value="Genomic_DNA"/>
</dbReference>
<comment type="cofactor">
    <cofactor evidence="8">
        <name>FMN</name>
        <dbReference type="ChEBI" id="CHEBI:58210"/>
    </cofactor>
    <text evidence="8">Binds 1 FMN per subunit.</text>
</comment>
<reference evidence="10 11" key="1">
    <citation type="submission" date="2020-07" db="EMBL/GenBank/DDBJ databases">
        <title>Complete genome sequence for Sandaracinobacter sp. M6.</title>
        <authorList>
            <person name="Tang Y."/>
            <person name="Liu Q."/>
            <person name="Guo Z."/>
            <person name="Lei P."/>
            <person name="Huang B."/>
        </authorList>
    </citation>
    <scope>NUCLEOTIDE SEQUENCE [LARGE SCALE GENOMIC DNA]</scope>
    <source>
        <strain evidence="10 11">M6</strain>
    </source>
</reference>
<name>A0A7G5IDV1_9SPHN</name>
<keyword evidence="2 7" id="KW-0285">Flavoprotein</keyword>
<evidence type="ECO:0000256" key="2">
    <source>
        <dbReference type="ARBA" id="ARBA00022630"/>
    </source>
</evidence>